<comment type="caution">
    <text evidence="2">The sequence shown here is derived from an EMBL/GenBank/DDBJ whole genome shotgun (WGS) entry which is preliminary data.</text>
</comment>
<evidence type="ECO:0000313" key="2">
    <source>
        <dbReference type="EMBL" id="TNN04531.1"/>
    </source>
</evidence>
<accession>A0A4Z2CK13</accession>
<feature type="compositionally biased region" description="Polar residues" evidence="1">
    <location>
        <begin position="7"/>
        <end position="18"/>
    </location>
</feature>
<reference evidence="2 3" key="1">
    <citation type="submission" date="2019-03" db="EMBL/GenBank/DDBJ databases">
        <title>An improved genome assembly of the fluke Schistosoma japonicum.</title>
        <authorList>
            <person name="Hu W."/>
            <person name="Luo F."/>
            <person name="Yin M."/>
            <person name="Mo X."/>
            <person name="Sun C."/>
            <person name="Wu Q."/>
            <person name="Zhu B."/>
            <person name="Xiang M."/>
            <person name="Wang J."/>
            <person name="Wang Y."/>
            <person name="Zhang T."/>
            <person name="Xu B."/>
            <person name="Zheng H."/>
            <person name="Feng Z."/>
        </authorList>
    </citation>
    <scope>NUCLEOTIDE SEQUENCE [LARGE SCALE GENOMIC DNA]</scope>
    <source>
        <strain evidence="2">HuSjv2</strain>
        <tissue evidence="2">Worms</tissue>
    </source>
</reference>
<evidence type="ECO:0000313" key="3">
    <source>
        <dbReference type="Proteomes" id="UP000311919"/>
    </source>
</evidence>
<dbReference type="Proteomes" id="UP000311919">
    <property type="component" value="Unassembled WGS sequence"/>
</dbReference>
<gene>
    <name evidence="2" type="ORF">EWB00_001995</name>
</gene>
<organism evidence="2 3">
    <name type="scientific">Schistosoma japonicum</name>
    <name type="common">Blood fluke</name>
    <dbReference type="NCBI Taxonomy" id="6182"/>
    <lineage>
        <taxon>Eukaryota</taxon>
        <taxon>Metazoa</taxon>
        <taxon>Spiralia</taxon>
        <taxon>Lophotrochozoa</taxon>
        <taxon>Platyhelminthes</taxon>
        <taxon>Trematoda</taxon>
        <taxon>Digenea</taxon>
        <taxon>Strigeidida</taxon>
        <taxon>Schistosomatoidea</taxon>
        <taxon>Schistosomatidae</taxon>
        <taxon>Schistosoma</taxon>
    </lineage>
</organism>
<feature type="region of interest" description="Disordered" evidence="1">
    <location>
        <begin position="1"/>
        <end position="70"/>
    </location>
</feature>
<keyword evidence="3" id="KW-1185">Reference proteome</keyword>
<name>A0A4Z2CK13_SCHJA</name>
<proteinExistence type="predicted"/>
<protein>
    <submittedName>
        <fullName evidence="2">Uncharacterized protein</fullName>
    </submittedName>
</protein>
<dbReference type="AlphaFoldDB" id="A0A4Z2CK13"/>
<sequence length="70" mass="7462">MIHAAATLSSIRSLPRQPQSRRHLRYRPGELWQPSAGNGLPGAAVDSTDGADVHGGRHGYPTMTASSRQA</sequence>
<dbReference type="EMBL" id="SKCS01001555">
    <property type="protein sequence ID" value="TNN04531.1"/>
    <property type="molecule type" value="Genomic_DNA"/>
</dbReference>
<evidence type="ECO:0000256" key="1">
    <source>
        <dbReference type="SAM" id="MobiDB-lite"/>
    </source>
</evidence>